<dbReference type="Pfam" id="PF03885">
    <property type="entry name" value="DUF327"/>
    <property type="match status" value="1"/>
</dbReference>
<organism evidence="1 2">
    <name type="scientific">Caloramator quimbayensis</name>
    <dbReference type="NCBI Taxonomy" id="1147123"/>
    <lineage>
        <taxon>Bacteria</taxon>
        <taxon>Bacillati</taxon>
        <taxon>Bacillota</taxon>
        <taxon>Clostridia</taxon>
        <taxon>Eubacteriales</taxon>
        <taxon>Clostridiaceae</taxon>
        <taxon>Caloramator</taxon>
    </lineage>
</organism>
<gene>
    <name evidence="1" type="ORF">SAMN05443428_105158</name>
</gene>
<keyword evidence="2" id="KW-1185">Reference proteome</keyword>
<sequence length="143" mass="16704">MRINRAVNTSKVTNNNNIVNKNIKSESFSLSLDMANKDQTEQKLMRMLRNIENIGKKLISTRSLEDAKEYKSKIQEYLSFVVKNVYILKKESSPFNYGIRVRIEIINKKLDEITKELIENQKSTIEFADKIEEIKGLLVDVYK</sequence>
<protein>
    <recommendedName>
        <fullName evidence="3">DUF327 domain-containing protein</fullName>
    </recommendedName>
</protein>
<dbReference type="InterPro" id="IPR005585">
    <property type="entry name" value="DUF327"/>
</dbReference>
<dbReference type="STRING" id="1147123.SAMN05443428_105158"/>
<dbReference type="OrthoDB" id="2081713at2"/>
<dbReference type="AlphaFoldDB" id="A0A1T4X2R6"/>
<dbReference type="InterPro" id="IPR024042">
    <property type="entry name" value="TM1646-like_dom_sf"/>
</dbReference>
<evidence type="ECO:0000313" key="1">
    <source>
        <dbReference type="EMBL" id="SKA83749.1"/>
    </source>
</evidence>
<accession>A0A1T4X2R6</accession>
<evidence type="ECO:0008006" key="3">
    <source>
        <dbReference type="Google" id="ProtNLM"/>
    </source>
</evidence>
<dbReference type="SUPFAM" id="SSF158397">
    <property type="entry name" value="TM1646-like"/>
    <property type="match status" value="1"/>
</dbReference>
<proteinExistence type="predicted"/>
<dbReference type="Proteomes" id="UP000190105">
    <property type="component" value="Unassembled WGS sequence"/>
</dbReference>
<dbReference type="RefSeq" id="WP_078695973.1">
    <property type="nucleotide sequence ID" value="NZ_FUYH01000005.1"/>
</dbReference>
<dbReference type="Gene3D" id="1.20.120.490">
    <property type="entry name" value="Hypothetical protein TM1646-like domain"/>
    <property type="match status" value="1"/>
</dbReference>
<evidence type="ECO:0000313" key="2">
    <source>
        <dbReference type="Proteomes" id="UP000190105"/>
    </source>
</evidence>
<dbReference type="EMBL" id="FUYH01000005">
    <property type="protein sequence ID" value="SKA83749.1"/>
    <property type="molecule type" value="Genomic_DNA"/>
</dbReference>
<reference evidence="2" key="1">
    <citation type="submission" date="2017-02" db="EMBL/GenBank/DDBJ databases">
        <authorList>
            <person name="Varghese N."/>
            <person name="Submissions S."/>
        </authorList>
    </citation>
    <scope>NUCLEOTIDE SEQUENCE [LARGE SCALE GENOMIC DNA]</scope>
    <source>
        <strain evidence="2">USBA 833</strain>
    </source>
</reference>
<name>A0A1T4X2R6_9CLOT</name>